<dbReference type="AlphaFoldDB" id="A0AB94IM86"/>
<accession>A0AB94IM86</accession>
<name>A0AB94IM86_9BACI</name>
<comment type="caution">
    <text evidence="1">The sequence shown here is derived from an EMBL/GenBank/DDBJ whole genome shotgun (WGS) entry which is preliminary data.</text>
</comment>
<dbReference type="EMBL" id="ALAN01000075">
    <property type="protein sequence ID" value="ETI68186.1"/>
    <property type="molecule type" value="Genomic_DNA"/>
</dbReference>
<organism evidence="1 2">
    <name type="scientific">Neobacillus vireti LMG 21834</name>
    <dbReference type="NCBI Taxonomy" id="1131730"/>
    <lineage>
        <taxon>Bacteria</taxon>
        <taxon>Bacillati</taxon>
        <taxon>Bacillota</taxon>
        <taxon>Bacilli</taxon>
        <taxon>Bacillales</taxon>
        <taxon>Bacillaceae</taxon>
        <taxon>Neobacillus</taxon>
    </lineage>
</organism>
<proteinExistence type="predicted"/>
<dbReference type="Proteomes" id="UP000018877">
    <property type="component" value="Unassembled WGS sequence"/>
</dbReference>
<gene>
    <name evidence="1" type="ORF">BAVI_13764</name>
</gene>
<protein>
    <submittedName>
        <fullName evidence="1">Uncharacterized protein</fullName>
    </submittedName>
</protein>
<reference evidence="1 2" key="1">
    <citation type="journal article" date="2014" name="Environ. Microbiol.">
        <title>The nitrate-ammonifying and nosZ-carrying bacterium Bacillus vireti is a potent source and sink for nitric and nitrous oxide under high nitrate conditions.</title>
        <authorList>
            <person name="Mania D."/>
            <person name="Heylen K."/>
            <person name="van Spanning R.J."/>
            <person name="Frostegard A."/>
        </authorList>
    </citation>
    <scope>NUCLEOTIDE SEQUENCE [LARGE SCALE GENOMIC DNA]</scope>
    <source>
        <strain evidence="1 2">LMG 21834</strain>
    </source>
</reference>
<keyword evidence="2" id="KW-1185">Reference proteome</keyword>
<sequence length="66" mass="8008">MEIAFRNFSKKKTPIRRFFVSKLLKIKKEHDKMKFGTKCYYFHLDKLLYNNINTSICGCQHIESKF</sequence>
<evidence type="ECO:0000313" key="2">
    <source>
        <dbReference type="Proteomes" id="UP000018877"/>
    </source>
</evidence>
<evidence type="ECO:0000313" key="1">
    <source>
        <dbReference type="EMBL" id="ETI68186.1"/>
    </source>
</evidence>